<name>A0ABT3SUA6_9GAMM</name>
<dbReference type="PANTHER" id="PTHR36529:SF1">
    <property type="entry name" value="GLYCOSYLTRANSFERASE"/>
    <property type="match status" value="1"/>
</dbReference>
<dbReference type="SUPFAM" id="SSF53448">
    <property type="entry name" value="Nucleotide-diphospho-sugar transferases"/>
    <property type="match status" value="1"/>
</dbReference>
<dbReference type="InterPro" id="IPR029044">
    <property type="entry name" value="Nucleotide-diphossugar_trans"/>
</dbReference>
<dbReference type="RefSeq" id="WP_279252445.1">
    <property type="nucleotide sequence ID" value="NZ_SHNP01000002.1"/>
</dbReference>
<dbReference type="PANTHER" id="PTHR36529">
    <property type="entry name" value="SLL1095 PROTEIN"/>
    <property type="match status" value="1"/>
</dbReference>
<sequence length="201" mass="22310">MFIQFAREPLPGLVKTRMLPELSPEQACDLHSELVYWTSQVLTGANLGRVELSVAGNMASPLFRQCEELGVKALTRQVGQDLGERMYNALAEGLERFSKVILVGSDSPQIDRDYLLGAIAALDDSEVVLGPAQDGGYVLIGVRKLDKHWFEGVEWGSATVYAKTLEGFALTSAQWQHLEVLRDIDRPEDLPIWRAIVANRT</sequence>
<dbReference type="Proteomes" id="UP001143307">
    <property type="component" value="Unassembled WGS sequence"/>
</dbReference>
<dbReference type="NCBIfam" id="TIGR04282">
    <property type="entry name" value="glyco_like_cofC"/>
    <property type="match status" value="1"/>
</dbReference>
<dbReference type="InterPro" id="IPR018641">
    <property type="entry name" value="Trfase_1_rSAM/seldom-assoc"/>
</dbReference>
<dbReference type="Pfam" id="PF09837">
    <property type="entry name" value="DUF2064"/>
    <property type="match status" value="1"/>
</dbReference>
<proteinExistence type="predicted"/>
<protein>
    <submittedName>
        <fullName evidence="1">Glycosyltransferase</fullName>
    </submittedName>
</protein>
<gene>
    <name evidence="1" type="ORF">EYC87_08170</name>
</gene>
<organism evidence="1 2">
    <name type="scientific">Candidatus Seongchinamella marina</name>
    <dbReference type="NCBI Taxonomy" id="2518990"/>
    <lineage>
        <taxon>Bacteria</taxon>
        <taxon>Pseudomonadati</taxon>
        <taxon>Pseudomonadota</taxon>
        <taxon>Gammaproteobacteria</taxon>
        <taxon>Cellvibrionales</taxon>
        <taxon>Halieaceae</taxon>
        <taxon>Seongchinamella</taxon>
    </lineage>
</organism>
<keyword evidence="2" id="KW-1185">Reference proteome</keyword>
<evidence type="ECO:0000313" key="2">
    <source>
        <dbReference type="Proteomes" id="UP001143307"/>
    </source>
</evidence>
<evidence type="ECO:0000313" key="1">
    <source>
        <dbReference type="EMBL" id="MCX2973558.1"/>
    </source>
</evidence>
<accession>A0ABT3SUA6</accession>
<reference evidence="1" key="1">
    <citation type="submission" date="2019-02" db="EMBL/GenBank/DDBJ databases">
        <authorList>
            <person name="Li S.-H."/>
        </authorList>
    </citation>
    <scope>NUCLEOTIDE SEQUENCE</scope>
    <source>
        <strain evidence="1">IMCC8485</strain>
    </source>
</reference>
<comment type="caution">
    <text evidence="1">The sequence shown here is derived from an EMBL/GenBank/DDBJ whole genome shotgun (WGS) entry which is preliminary data.</text>
</comment>
<dbReference type="Gene3D" id="3.90.550.10">
    <property type="entry name" value="Spore Coat Polysaccharide Biosynthesis Protein SpsA, Chain A"/>
    <property type="match status" value="1"/>
</dbReference>
<dbReference type="EMBL" id="SHNP01000002">
    <property type="protein sequence ID" value="MCX2973558.1"/>
    <property type="molecule type" value="Genomic_DNA"/>
</dbReference>